<reference evidence="2 3" key="1">
    <citation type="submission" date="2018-07" db="EMBL/GenBank/DDBJ databases">
        <title>The genomes of Aspergillus section Nigri reveals drivers in fungal speciation.</title>
        <authorList>
            <consortium name="DOE Joint Genome Institute"/>
            <person name="Vesth T.C."/>
            <person name="Nybo J."/>
            <person name="Theobald S."/>
            <person name="Brandl J."/>
            <person name="Frisvad J.C."/>
            <person name="Nielsen K.F."/>
            <person name="Lyhne E.K."/>
            <person name="Kogle M.E."/>
            <person name="Kuo A."/>
            <person name="Riley R."/>
            <person name="Clum A."/>
            <person name="Nolan M."/>
            <person name="Lipzen A."/>
            <person name="Salamov A."/>
            <person name="Henrissat B."/>
            <person name="Wiebenga A."/>
            <person name="De vries R.P."/>
            <person name="Grigoriev I.V."/>
            <person name="Mortensen U.H."/>
            <person name="Andersen M.R."/>
            <person name="Baker S.E."/>
        </authorList>
    </citation>
    <scope>NUCLEOTIDE SEQUENCE [LARGE SCALE GENOMIC DNA]</scope>
    <source>
        <strain evidence="2 3">CBS 139.54b</strain>
    </source>
</reference>
<evidence type="ECO:0000313" key="2">
    <source>
        <dbReference type="EMBL" id="RDH34519.1"/>
    </source>
</evidence>
<accession>A0A3F3Q5W8</accession>
<dbReference type="RefSeq" id="XP_026627541.1">
    <property type="nucleotide sequence ID" value="XM_026775217.1"/>
</dbReference>
<keyword evidence="1" id="KW-0472">Membrane</keyword>
<gene>
    <name evidence="2" type="ORF">BDQ94DRAFT_20367</name>
</gene>
<keyword evidence="3" id="KW-1185">Reference proteome</keyword>
<dbReference type="Proteomes" id="UP000253729">
    <property type="component" value="Unassembled WGS sequence"/>
</dbReference>
<keyword evidence="1" id="KW-1133">Transmembrane helix</keyword>
<sequence length="104" mass="11588">MSLDCSYTGYIHGRVAQEATAPRLLTSVAAIGHVSVSSINHLGYFLSFAVSMFIIAHWLRRIHIWLTCTQVLNRVDGMRKMIFIIQHSTQNQQSPVSVSVNGTT</sequence>
<evidence type="ECO:0000313" key="3">
    <source>
        <dbReference type="Proteomes" id="UP000253729"/>
    </source>
</evidence>
<dbReference type="GeneID" id="38143573"/>
<keyword evidence="1" id="KW-0812">Transmembrane</keyword>
<protein>
    <submittedName>
        <fullName evidence="2">Uncharacterized protein</fullName>
    </submittedName>
</protein>
<dbReference type="EMBL" id="KZ852043">
    <property type="protein sequence ID" value="RDH34519.1"/>
    <property type="molecule type" value="Genomic_DNA"/>
</dbReference>
<feature type="transmembrane region" description="Helical" evidence="1">
    <location>
        <begin position="42"/>
        <end position="59"/>
    </location>
</feature>
<name>A0A3F3Q5W8_9EURO</name>
<proteinExistence type="predicted"/>
<organism evidence="2 3">
    <name type="scientific">Aspergillus welwitschiae</name>
    <dbReference type="NCBI Taxonomy" id="1341132"/>
    <lineage>
        <taxon>Eukaryota</taxon>
        <taxon>Fungi</taxon>
        <taxon>Dikarya</taxon>
        <taxon>Ascomycota</taxon>
        <taxon>Pezizomycotina</taxon>
        <taxon>Eurotiomycetes</taxon>
        <taxon>Eurotiomycetidae</taxon>
        <taxon>Eurotiales</taxon>
        <taxon>Aspergillaceae</taxon>
        <taxon>Aspergillus</taxon>
        <taxon>Aspergillus subgen. Circumdati</taxon>
    </lineage>
</organism>
<evidence type="ECO:0000256" key="1">
    <source>
        <dbReference type="SAM" id="Phobius"/>
    </source>
</evidence>
<dbReference type="AlphaFoldDB" id="A0A3F3Q5W8"/>